<sequence length="822" mass="93006">MPEVEEYAEVIVDLPSGHLDQSLTYRIPPSLKGEVKVGSMVLVPLLNRRSIGYVLEISPSSSVPEVKEIISVLPPNPILRKHQISLCRWMAEYYLSSFSRSLRLALPPGRARKISEMIELTTIDMDSIKADVRLKEKHRQILTHLSQMGRLTRSDLKKCFPDKSTDRYLRRLEELGLIKRTFTVQEPRAELLMEEAVYLQDYRLEDRARLKGSRKQEEILSFLETHGDGIAIRELLALTGSSRSSLKRLVEKGFGHISQVRVRRDIMSLHGVDEEWQGGKVALTIEQARAVEEISASLEKGDGQVFLLKGITGSGKTEVYLRCAQKALDQGRNVLILVPEISLTPQMIKFFSQRLGIELGVFHSQLSPCERYDQWVDILNGKIKIVVGTRSAIFSPLNNLGLIVVDEEHDPSYKESVMPRYHAREAAVRLAKILSATLVLGSATPALESMYKARKGEYRLLSLSTRVPGRKLPQVSLIDLKQEKKERGGSDLLSSALLTEMSDCLGRGEQGILFLNRRGFANFLICSRCGHVPKCRNCDISLTFHKKDRLLVCHHCYWKEGAPDLCPACRNISLILMGGGTQRVEETLRKIFPHHRVIRMDADTTRPKLAHFRLLEEFRQERGAILLGTQMITKGLHFPNVTLVGVVSADTALNLPDFRAAERTFQLLTQVSGRSGRGEKEGKVIVQSYNPTNYAVQLAVAQDYDSFYEEEVGKRDDLGYPPFSQIINLIFLSKDRQVAEEGSTTLKKMLGGSRLAEKGLEILGPAPCPLPRVKNFYRWHIIIKMKGDGQEKNFIREVLSSFYRRKKEELRLVVDVDPVWIM</sequence>
<keyword evidence="7 12" id="KW-0862">Zinc</keyword>
<evidence type="ECO:0000313" key="16">
    <source>
        <dbReference type="EMBL" id="GFP37574.1"/>
    </source>
</evidence>
<dbReference type="InterPro" id="IPR005259">
    <property type="entry name" value="PriA"/>
</dbReference>
<gene>
    <name evidence="12" type="primary">priA</name>
    <name evidence="15" type="ORF">HKBW3S34_00982</name>
    <name evidence="16" type="ORF">HKBW3S44_01252</name>
</gene>
<keyword evidence="4 12" id="KW-0547">Nucleotide-binding</keyword>
<dbReference type="InterPro" id="IPR001650">
    <property type="entry name" value="Helicase_C-like"/>
</dbReference>
<dbReference type="InterPro" id="IPR011545">
    <property type="entry name" value="DEAD/DEAH_box_helicase_dom"/>
</dbReference>
<comment type="catalytic activity">
    <reaction evidence="11 12">
        <text>ATP + H2O = ADP + phosphate + H(+)</text>
        <dbReference type="Rhea" id="RHEA:13065"/>
        <dbReference type="ChEBI" id="CHEBI:15377"/>
        <dbReference type="ChEBI" id="CHEBI:15378"/>
        <dbReference type="ChEBI" id="CHEBI:30616"/>
        <dbReference type="ChEBI" id="CHEBI:43474"/>
        <dbReference type="ChEBI" id="CHEBI:456216"/>
        <dbReference type="EC" id="5.6.2.4"/>
    </reaction>
</comment>
<feature type="binding site" evidence="12">
    <location>
        <position position="529"/>
    </location>
    <ligand>
        <name>Zn(2+)</name>
        <dbReference type="ChEBI" id="CHEBI:29105"/>
        <label>1</label>
    </ligand>
</feature>
<feature type="domain" description="Helicase C-terminal" evidence="14">
    <location>
        <begin position="564"/>
        <end position="719"/>
    </location>
</feature>
<dbReference type="CDD" id="cd17929">
    <property type="entry name" value="DEXHc_priA"/>
    <property type="match status" value="1"/>
</dbReference>
<evidence type="ECO:0000256" key="5">
    <source>
        <dbReference type="ARBA" id="ARBA00022801"/>
    </source>
</evidence>
<reference evidence="17 18" key="1">
    <citation type="journal article" date="2020" name="Front. Microbiol.">
        <title>Single-cell genomics of novel Actinobacteria with the Wood-Ljungdahl pathway discovered in a serpentinizing system.</title>
        <authorList>
            <person name="Merino N."/>
            <person name="Kawai M."/>
            <person name="Boyd E.S."/>
            <person name="Colman D.R."/>
            <person name="McGlynn S.E."/>
            <person name="Nealson K.H."/>
            <person name="Kurokawa K."/>
            <person name="Hongoh Y."/>
        </authorList>
    </citation>
    <scope>NUCLEOTIDE SEQUENCE [LARGE SCALE GENOMIC DNA]</scope>
    <source>
        <strain evidence="15 18">S34</strain>
        <strain evidence="16 17">S44</strain>
    </source>
</reference>
<keyword evidence="10 12" id="KW-0413">Isomerase</keyword>
<evidence type="ECO:0000256" key="12">
    <source>
        <dbReference type="HAMAP-Rule" id="MF_00983"/>
    </source>
</evidence>
<dbReference type="Pfam" id="PF18074">
    <property type="entry name" value="PriA_C"/>
    <property type="match status" value="1"/>
</dbReference>
<dbReference type="GO" id="GO:0006310">
    <property type="term" value="P:DNA recombination"/>
    <property type="evidence" value="ECO:0007669"/>
    <property type="project" value="InterPro"/>
</dbReference>
<dbReference type="InterPro" id="IPR041236">
    <property type="entry name" value="PriA_C"/>
</dbReference>
<dbReference type="InterPro" id="IPR042115">
    <property type="entry name" value="PriA_3primeBD_sf"/>
</dbReference>
<dbReference type="Proteomes" id="UP000561271">
    <property type="component" value="Unassembled WGS sequence"/>
</dbReference>
<dbReference type="InterPro" id="IPR027417">
    <property type="entry name" value="P-loop_NTPase"/>
</dbReference>
<dbReference type="SMART" id="SM00490">
    <property type="entry name" value="HELICc"/>
    <property type="match status" value="1"/>
</dbReference>
<dbReference type="Pfam" id="PF18319">
    <property type="entry name" value="Zn_ribbon_PriA"/>
    <property type="match status" value="1"/>
</dbReference>
<keyword evidence="3 12" id="KW-0479">Metal-binding</keyword>
<evidence type="ECO:0000256" key="3">
    <source>
        <dbReference type="ARBA" id="ARBA00022723"/>
    </source>
</evidence>
<dbReference type="NCBIfam" id="TIGR00595">
    <property type="entry name" value="priA"/>
    <property type="match status" value="1"/>
</dbReference>
<dbReference type="InterPro" id="IPR014001">
    <property type="entry name" value="Helicase_ATP-bd"/>
</dbReference>
<evidence type="ECO:0000256" key="2">
    <source>
        <dbReference type="ARBA" id="ARBA00022705"/>
    </source>
</evidence>
<evidence type="ECO:0000313" key="18">
    <source>
        <dbReference type="Proteomes" id="UP000588083"/>
    </source>
</evidence>
<dbReference type="Gene3D" id="3.40.50.300">
    <property type="entry name" value="P-loop containing nucleotide triphosphate hydrolases"/>
    <property type="match status" value="2"/>
</dbReference>
<evidence type="ECO:0000256" key="10">
    <source>
        <dbReference type="ARBA" id="ARBA00023235"/>
    </source>
</evidence>
<comment type="similarity">
    <text evidence="12">Belongs to the helicase family. PriA subfamily.</text>
</comment>
<feature type="binding site" evidence="12">
    <location>
        <position position="566"/>
    </location>
    <ligand>
        <name>Zn(2+)</name>
        <dbReference type="ChEBI" id="CHEBI:29105"/>
        <label>1</label>
    </ligand>
</feature>
<dbReference type="GO" id="GO:0003677">
    <property type="term" value="F:DNA binding"/>
    <property type="evidence" value="ECO:0007669"/>
    <property type="project" value="UniProtKB-UniRule"/>
</dbReference>
<feature type="binding site" evidence="12">
    <location>
        <position position="553"/>
    </location>
    <ligand>
        <name>Zn(2+)</name>
        <dbReference type="ChEBI" id="CHEBI:29105"/>
        <label>2</label>
    </ligand>
</feature>
<evidence type="ECO:0000259" key="13">
    <source>
        <dbReference type="PROSITE" id="PS51192"/>
    </source>
</evidence>
<comment type="caution">
    <text evidence="16">The sequence shown here is derived from an EMBL/GenBank/DDBJ whole genome shotgun (WGS) entry which is preliminary data.</text>
</comment>
<dbReference type="Pfam" id="PF00271">
    <property type="entry name" value="Helicase_C"/>
    <property type="match status" value="1"/>
</dbReference>
<dbReference type="AlphaFoldDB" id="A0A6V8Q0E0"/>
<evidence type="ECO:0000256" key="7">
    <source>
        <dbReference type="ARBA" id="ARBA00022833"/>
    </source>
</evidence>
<keyword evidence="1 12" id="KW-0639">Primosome</keyword>
<dbReference type="GO" id="GO:0043138">
    <property type="term" value="F:3'-5' DNA helicase activity"/>
    <property type="evidence" value="ECO:0007669"/>
    <property type="project" value="UniProtKB-EC"/>
</dbReference>
<dbReference type="InterPro" id="IPR040498">
    <property type="entry name" value="PriA_CRR"/>
</dbReference>
<keyword evidence="6 12" id="KW-0347">Helicase</keyword>
<dbReference type="CDD" id="cd18804">
    <property type="entry name" value="SF2_C_priA"/>
    <property type="match status" value="1"/>
</dbReference>
<dbReference type="Proteomes" id="UP000588083">
    <property type="component" value="Unassembled WGS sequence"/>
</dbReference>
<dbReference type="PANTHER" id="PTHR30580">
    <property type="entry name" value="PRIMOSOMAL PROTEIN N"/>
    <property type="match status" value="1"/>
</dbReference>
<comment type="cofactor">
    <cofactor evidence="12">
        <name>Zn(2+)</name>
        <dbReference type="ChEBI" id="CHEBI:29105"/>
    </cofactor>
    <text evidence="12">Binds 2 zinc ions per subunit.</text>
</comment>
<dbReference type="EMBL" id="BLSC01000111">
    <property type="protein sequence ID" value="GFP37574.1"/>
    <property type="molecule type" value="Genomic_DNA"/>
</dbReference>
<protein>
    <recommendedName>
        <fullName evidence="12">Replication restart protein PriA</fullName>
    </recommendedName>
    <alternativeName>
        <fullName evidence="12">ATP-dependent DNA helicase PriA</fullName>
        <ecNumber evidence="12">5.6.2.4</ecNumber>
    </alternativeName>
    <alternativeName>
        <fullName evidence="12">DNA 3'-5' helicase PriA</fullName>
    </alternativeName>
</protein>
<dbReference type="PROSITE" id="PS51194">
    <property type="entry name" value="HELICASE_CTER"/>
    <property type="match status" value="1"/>
</dbReference>
<dbReference type="PANTHER" id="PTHR30580:SF0">
    <property type="entry name" value="PRIMOSOMAL PROTEIN N"/>
    <property type="match status" value="1"/>
</dbReference>
<keyword evidence="18" id="KW-1185">Reference proteome</keyword>
<evidence type="ECO:0000259" key="14">
    <source>
        <dbReference type="PROSITE" id="PS51194"/>
    </source>
</evidence>
<dbReference type="Pfam" id="PF00270">
    <property type="entry name" value="DEAD"/>
    <property type="match status" value="1"/>
</dbReference>
<dbReference type="Gene3D" id="3.40.1440.60">
    <property type="entry name" value="PriA, 3(prime) DNA-binding domain"/>
    <property type="match status" value="1"/>
</dbReference>
<dbReference type="GO" id="GO:0005524">
    <property type="term" value="F:ATP binding"/>
    <property type="evidence" value="ECO:0007669"/>
    <property type="project" value="UniProtKB-UniRule"/>
</dbReference>
<feature type="domain" description="Helicase ATP-binding" evidence="13">
    <location>
        <begin position="297"/>
        <end position="463"/>
    </location>
</feature>
<evidence type="ECO:0000256" key="4">
    <source>
        <dbReference type="ARBA" id="ARBA00022741"/>
    </source>
</evidence>
<dbReference type="PROSITE" id="PS51192">
    <property type="entry name" value="HELICASE_ATP_BIND_1"/>
    <property type="match status" value="1"/>
</dbReference>
<evidence type="ECO:0000256" key="8">
    <source>
        <dbReference type="ARBA" id="ARBA00022840"/>
    </source>
</evidence>
<keyword evidence="2 12" id="KW-0235">DNA replication</keyword>
<feature type="binding site" evidence="12">
    <location>
        <position position="556"/>
    </location>
    <ligand>
        <name>Zn(2+)</name>
        <dbReference type="ChEBI" id="CHEBI:29105"/>
        <label>2</label>
    </ligand>
</feature>
<feature type="binding site" evidence="12">
    <location>
        <position position="569"/>
    </location>
    <ligand>
        <name>Zn(2+)</name>
        <dbReference type="ChEBI" id="CHEBI:29105"/>
        <label>1</label>
    </ligand>
</feature>
<evidence type="ECO:0000256" key="1">
    <source>
        <dbReference type="ARBA" id="ARBA00022515"/>
    </source>
</evidence>
<dbReference type="GO" id="GO:0006270">
    <property type="term" value="P:DNA replication initiation"/>
    <property type="evidence" value="ECO:0007669"/>
    <property type="project" value="TreeGrafter"/>
</dbReference>
<comment type="function">
    <text evidence="12">Initiates the restart of stalled replication forks, which reloads the replicative helicase on sites other than the origin of replication. Recognizes and binds to abandoned replication forks and remodels them to uncover a helicase loading site. Promotes assembly of the primosome at these replication forks.</text>
</comment>
<organism evidence="16 17">
    <name type="scientific">Candidatus Hakubella thermalkaliphila</name>
    <dbReference type="NCBI Taxonomy" id="2754717"/>
    <lineage>
        <taxon>Bacteria</taxon>
        <taxon>Bacillati</taxon>
        <taxon>Actinomycetota</taxon>
        <taxon>Actinomycetota incertae sedis</taxon>
        <taxon>Candidatus Hakubellales</taxon>
        <taxon>Candidatus Hakubellaceae</taxon>
        <taxon>Candidatus Hakubella</taxon>
    </lineage>
</organism>
<keyword evidence="8 12" id="KW-0067">ATP-binding</keyword>
<dbReference type="HAMAP" id="MF_00983">
    <property type="entry name" value="PriA"/>
    <property type="match status" value="1"/>
</dbReference>
<dbReference type="GO" id="GO:0008270">
    <property type="term" value="F:zinc ion binding"/>
    <property type="evidence" value="ECO:0007669"/>
    <property type="project" value="UniProtKB-UniRule"/>
</dbReference>
<accession>A0A6V8Q0E0</accession>
<comment type="subunit">
    <text evidence="12">Component of the replication restart primosome.</text>
</comment>
<dbReference type="SMART" id="SM00487">
    <property type="entry name" value="DEXDc"/>
    <property type="match status" value="1"/>
</dbReference>
<dbReference type="GO" id="GO:1990077">
    <property type="term" value="C:primosome complex"/>
    <property type="evidence" value="ECO:0007669"/>
    <property type="project" value="UniProtKB-UniRule"/>
</dbReference>
<feature type="binding site" evidence="12">
    <location>
        <position position="526"/>
    </location>
    <ligand>
        <name>Zn(2+)</name>
        <dbReference type="ChEBI" id="CHEBI:29105"/>
        <label>1</label>
    </ligand>
</feature>
<name>A0A6V8Q0E0_9ACTN</name>
<keyword evidence="9 12" id="KW-0238">DNA-binding</keyword>
<evidence type="ECO:0000256" key="6">
    <source>
        <dbReference type="ARBA" id="ARBA00022806"/>
    </source>
</evidence>
<evidence type="ECO:0000256" key="9">
    <source>
        <dbReference type="ARBA" id="ARBA00023125"/>
    </source>
</evidence>
<comment type="catalytic activity">
    <reaction evidence="12">
        <text>Couples ATP hydrolysis with the unwinding of duplex DNA by translocating in the 3'-5' direction.</text>
        <dbReference type="EC" id="5.6.2.4"/>
    </reaction>
</comment>
<dbReference type="FunFam" id="3.40.50.300:FF:000489">
    <property type="entry name" value="Primosome assembly protein PriA"/>
    <property type="match status" value="1"/>
</dbReference>
<dbReference type="GO" id="GO:0006269">
    <property type="term" value="P:DNA replication, synthesis of primer"/>
    <property type="evidence" value="ECO:0007669"/>
    <property type="project" value="UniProtKB-KW"/>
</dbReference>
<feature type="binding site" evidence="12">
    <location>
        <position position="535"/>
    </location>
    <ligand>
        <name>Zn(2+)</name>
        <dbReference type="ChEBI" id="CHEBI:29105"/>
        <label>2</label>
    </ligand>
</feature>
<dbReference type="InterPro" id="IPR041222">
    <property type="entry name" value="PriA_3primeBD"/>
</dbReference>
<dbReference type="GO" id="GO:0016787">
    <property type="term" value="F:hydrolase activity"/>
    <property type="evidence" value="ECO:0007669"/>
    <property type="project" value="UniProtKB-KW"/>
</dbReference>
<keyword evidence="5 12" id="KW-0378">Hydrolase</keyword>
<dbReference type="NCBIfam" id="NF004066">
    <property type="entry name" value="PRK05580.1-3"/>
    <property type="match status" value="1"/>
</dbReference>
<evidence type="ECO:0000256" key="11">
    <source>
        <dbReference type="ARBA" id="ARBA00048988"/>
    </source>
</evidence>
<dbReference type="Pfam" id="PF17764">
    <property type="entry name" value="PriA_3primeBD"/>
    <property type="match status" value="1"/>
</dbReference>
<evidence type="ECO:0000313" key="15">
    <source>
        <dbReference type="EMBL" id="GFP30062.1"/>
    </source>
</evidence>
<evidence type="ECO:0000313" key="17">
    <source>
        <dbReference type="Proteomes" id="UP000561271"/>
    </source>
</evidence>
<proteinExistence type="inferred from homology"/>
<dbReference type="GO" id="GO:0006302">
    <property type="term" value="P:double-strand break repair"/>
    <property type="evidence" value="ECO:0007669"/>
    <property type="project" value="InterPro"/>
</dbReference>
<dbReference type="EMBL" id="BLRZ01000039">
    <property type="protein sequence ID" value="GFP30062.1"/>
    <property type="molecule type" value="Genomic_DNA"/>
</dbReference>
<dbReference type="EC" id="5.6.2.4" evidence="12"/>
<dbReference type="SUPFAM" id="SSF52540">
    <property type="entry name" value="P-loop containing nucleoside triphosphate hydrolases"/>
    <property type="match status" value="2"/>
</dbReference>
<dbReference type="RefSeq" id="WP_176231770.1">
    <property type="nucleotide sequence ID" value="NZ_BLRZ01000039.1"/>
</dbReference>
<feature type="binding site" evidence="12">
    <location>
        <position position="538"/>
    </location>
    <ligand>
        <name>Zn(2+)</name>
        <dbReference type="ChEBI" id="CHEBI:29105"/>
        <label>2</label>
    </ligand>
</feature>